<keyword evidence="4" id="KW-1003">Cell membrane</keyword>
<organism evidence="10 11">
    <name type="scientific">Candidatus Borkfalkia faecipullorum</name>
    <dbReference type="NCBI Taxonomy" id="2838510"/>
    <lineage>
        <taxon>Bacteria</taxon>
        <taxon>Bacillati</taxon>
        <taxon>Bacillota</taxon>
        <taxon>Clostridia</taxon>
        <taxon>Christensenellales</taxon>
        <taxon>Christensenellaceae</taxon>
        <taxon>Candidatus Borkfalkia</taxon>
    </lineage>
</organism>
<feature type="transmembrane region" description="Helical" evidence="8">
    <location>
        <begin position="236"/>
        <end position="256"/>
    </location>
</feature>
<evidence type="ECO:0000256" key="2">
    <source>
        <dbReference type="ARBA" id="ARBA00007069"/>
    </source>
</evidence>
<evidence type="ECO:0000259" key="9">
    <source>
        <dbReference type="PROSITE" id="PS50928"/>
    </source>
</evidence>
<protein>
    <submittedName>
        <fullName evidence="10">ABC transporter permease</fullName>
    </submittedName>
</protein>
<dbReference type="InterPro" id="IPR051789">
    <property type="entry name" value="Bact_Polyamine_Transport"/>
</dbReference>
<evidence type="ECO:0000256" key="7">
    <source>
        <dbReference type="ARBA" id="ARBA00023136"/>
    </source>
</evidence>
<proteinExistence type="inferred from homology"/>
<gene>
    <name evidence="10" type="ORF">H9741_04530</name>
</gene>
<feature type="transmembrane region" description="Helical" evidence="8">
    <location>
        <begin position="129"/>
        <end position="152"/>
    </location>
</feature>
<feature type="transmembrane region" description="Helical" evidence="8">
    <location>
        <begin position="7"/>
        <end position="30"/>
    </location>
</feature>
<sequence>MVKKILSIALCAVVLVFIYAPILLLVVYSFTTSNVIGKWEGGFSFELYGQLFRNAEIMQILFNTVWLALAAAALSTALGTAGAIGIFYSRRRAAKPLQAVSQIPVINAEIVTAISLALLFSAVMLYRTYFSLLVGHMVLCTPFVVLSVLPKLKQMDSNTYEAALDLGASPTQALFKVVLPQIFSGVVSGFMLSITLSLDDYIVTAFTKPPMFDTISTYVYNAVKNGTNNSTPSLRALSALIFVVMIAVLLVINLRARKPQAEKGARK</sequence>
<evidence type="ECO:0000313" key="11">
    <source>
        <dbReference type="Proteomes" id="UP000824204"/>
    </source>
</evidence>
<evidence type="ECO:0000256" key="6">
    <source>
        <dbReference type="ARBA" id="ARBA00022989"/>
    </source>
</evidence>
<reference evidence="10" key="1">
    <citation type="journal article" date="2021" name="PeerJ">
        <title>Extensive microbial diversity within the chicken gut microbiome revealed by metagenomics and culture.</title>
        <authorList>
            <person name="Gilroy R."/>
            <person name="Ravi A."/>
            <person name="Getino M."/>
            <person name="Pursley I."/>
            <person name="Horton D.L."/>
            <person name="Alikhan N.F."/>
            <person name="Baker D."/>
            <person name="Gharbi K."/>
            <person name="Hall N."/>
            <person name="Watson M."/>
            <person name="Adriaenssens E.M."/>
            <person name="Foster-Nyarko E."/>
            <person name="Jarju S."/>
            <person name="Secka A."/>
            <person name="Antonio M."/>
            <person name="Oren A."/>
            <person name="Chaudhuri R.R."/>
            <person name="La Ragione R."/>
            <person name="Hildebrand F."/>
            <person name="Pallen M.J."/>
        </authorList>
    </citation>
    <scope>NUCLEOTIDE SEQUENCE</scope>
    <source>
        <strain evidence="10">811</strain>
    </source>
</reference>
<keyword evidence="6 8" id="KW-1133">Transmembrane helix</keyword>
<reference evidence="10" key="2">
    <citation type="submission" date="2021-04" db="EMBL/GenBank/DDBJ databases">
        <authorList>
            <person name="Gilroy R."/>
        </authorList>
    </citation>
    <scope>NUCLEOTIDE SEQUENCE</scope>
    <source>
        <strain evidence="10">811</strain>
    </source>
</reference>
<dbReference type="AlphaFoldDB" id="A0A9D1V7U6"/>
<comment type="subcellular location">
    <subcellularLocation>
        <location evidence="1 8">Cell membrane</location>
        <topology evidence="1 8">Multi-pass membrane protein</topology>
    </subcellularLocation>
</comment>
<feature type="transmembrane region" description="Helical" evidence="8">
    <location>
        <begin position="173"/>
        <end position="194"/>
    </location>
</feature>
<dbReference type="EMBL" id="DXFX01000056">
    <property type="protein sequence ID" value="HIX07712.1"/>
    <property type="molecule type" value="Genomic_DNA"/>
</dbReference>
<accession>A0A9D1V7U6</accession>
<dbReference type="InterPro" id="IPR035906">
    <property type="entry name" value="MetI-like_sf"/>
</dbReference>
<evidence type="ECO:0000256" key="8">
    <source>
        <dbReference type="RuleBase" id="RU363032"/>
    </source>
</evidence>
<dbReference type="InterPro" id="IPR000515">
    <property type="entry name" value="MetI-like"/>
</dbReference>
<dbReference type="Pfam" id="PF00528">
    <property type="entry name" value="BPD_transp_1"/>
    <property type="match status" value="1"/>
</dbReference>
<feature type="transmembrane region" description="Helical" evidence="8">
    <location>
        <begin position="65"/>
        <end position="88"/>
    </location>
</feature>
<keyword evidence="3 8" id="KW-0813">Transport</keyword>
<feature type="domain" description="ABC transmembrane type-1" evidence="9">
    <location>
        <begin position="61"/>
        <end position="252"/>
    </location>
</feature>
<dbReference type="SUPFAM" id="SSF161098">
    <property type="entry name" value="MetI-like"/>
    <property type="match status" value="1"/>
</dbReference>
<feature type="transmembrane region" description="Helical" evidence="8">
    <location>
        <begin position="100"/>
        <end position="123"/>
    </location>
</feature>
<keyword evidence="7 8" id="KW-0472">Membrane</keyword>
<evidence type="ECO:0000256" key="5">
    <source>
        <dbReference type="ARBA" id="ARBA00022692"/>
    </source>
</evidence>
<dbReference type="PANTHER" id="PTHR43848">
    <property type="entry name" value="PUTRESCINE TRANSPORT SYSTEM PERMEASE PROTEIN POTI"/>
    <property type="match status" value="1"/>
</dbReference>
<comment type="similarity">
    <text evidence="2">Belongs to the binding-protein-dependent transport system permease family. CysTW subfamily.</text>
</comment>
<name>A0A9D1V7U6_9FIRM</name>
<dbReference type="GO" id="GO:0055085">
    <property type="term" value="P:transmembrane transport"/>
    <property type="evidence" value="ECO:0007669"/>
    <property type="project" value="InterPro"/>
</dbReference>
<keyword evidence="5 8" id="KW-0812">Transmembrane</keyword>
<evidence type="ECO:0000313" key="10">
    <source>
        <dbReference type="EMBL" id="HIX07712.1"/>
    </source>
</evidence>
<evidence type="ECO:0000256" key="4">
    <source>
        <dbReference type="ARBA" id="ARBA00022475"/>
    </source>
</evidence>
<evidence type="ECO:0000256" key="3">
    <source>
        <dbReference type="ARBA" id="ARBA00022448"/>
    </source>
</evidence>
<dbReference type="PROSITE" id="PS50928">
    <property type="entry name" value="ABC_TM1"/>
    <property type="match status" value="1"/>
</dbReference>
<evidence type="ECO:0000256" key="1">
    <source>
        <dbReference type="ARBA" id="ARBA00004651"/>
    </source>
</evidence>
<dbReference type="GO" id="GO:0005886">
    <property type="term" value="C:plasma membrane"/>
    <property type="evidence" value="ECO:0007669"/>
    <property type="project" value="UniProtKB-SubCell"/>
</dbReference>
<dbReference type="PANTHER" id="PTHR43848:SF2">
    <property type="entry name" value="PUTRESCINE TRANSPORT SYSTEM PERMEASE PROTEIN POTI"/>
    <property type="match status" value="1"/>
</dbReference>
<dbReference type="CDD" id="cd06261">
    <property type="entry name" value="TM_PBP2"/>
    <property type="match status" value="1"/>
</dbReference>
<comment type="caution">
    <text evidence="10">The sequence shown here is derived from an EMBL/GenBank/DDBJ whole genome shotgun (WGS) entry which is preliminary data.</text>
</comment>
<dbReference type="Gene3D" id="1.10.3720.10">
    <property type="entry name" value="MetI-like"/>
    <property type="match status" value="1"/>
</dbReference>
<dbReference type="Proteomes" id="UP000824204">
    <property type="component" value="Unassembled WGS sequence"/>
</dbReference>